<name>A0A9P7A2S7_9AGAM</name>
<proteinExistence type="predicted"/>
<gene>
    <name evidence="1" type="ORF">EV702DRAFT_963013</name>
</gene>
<dbReference type="InterPro" id="IPR013785">
    <property type="entry name" value="Aldolase_TIM"/>
</dbReference>
<feature type="non-terminal residue" evidence="1">
    <location>
        <position position="1"/>
    </location>
</feature>
<evidence type="ECO:0000313" key="2">
    <source>
        <dbReference type="Proteomes" id="UP000714275"/>
    </source>
</evidence>
<dbReference type="SUPFAM" id="SSF51569">
    <property type="entry name" value="Aldolase"/>
    <property type="match status" value="1"/>
</dbReference>
<dbReference type="InterPro" id="IPR001381">
    <property type="entry name" value="DHquinase_I"/>
</dbReference>
<dbReference type="EMBL" id="JABBWD010000006">
    <property type="protein sequence ID" value="KAG1781358.1"/>
    <property type="molecule type" value="Genomic_DNA"/>
</dbReference>
<reference evidence="1" key="1">
    <citation type="journal article" date="2020" name="New Phytol.">
        <title>Comparative genomics reveals dynamic genome evolution in host specialist ectomycorrhizal fungi.</title>
        <authorList>
            <person name="Lofgren L.A."/>
            <person name="Nguyen N.H."/>
            <person name="Vilgalys R."/>
            <person name="Ruytinx J."/>
            <person name="Liao H.L."/>
            <person name="Branco S."/>
            <person name="Kuo A."/>
            <person name="LaButti K."/>
            <person name="Lipzen A."/>
            <person name="Andreopoulos W."/>
            <person name="Pangilinan J."/>
            <person name="Riley R."/>
            <person name="Hundley H."/>
            <person name="Na H."/>
            <person name="Barry K."/>
            <person name="Grigoriev I.V."/>
            <person name="Stajich J.E."/>
            <person name="Kennedy P.G."/>
        </authorList>
    </citation>
    <scope>NUCLEOTIDE SEQUENCE</scope>
    <source>
        <strain evidence="1">DOB743</strain>
    </source>
</reference>
<accession>A0A9P7A2S7</accession>
<organism evidence="1 2">
    <name type="scientific">Suillus placidus</name>
    <dbReference type="NCBI Taxonomy" id="48579"/>
    <lineage>
        <taxon>Eukaryota</taxon>
        <taxon>Fungi</taxon>
        <taxon>Dikarya</taxon>
        <taxon>Basidiomycota</taxon>
        <taxon>Agaricomycotina</taxon>
        <taxon>Agaricomycetes</taxon>
        <taxon>Agaricomycetidae</taxon>
        <taxon>Boletales</taxon>
        <taxon>Suillineae</taxon>
        <taxon>Suillaceae</taxon>
        <taxon>Suillus</taxon>
    </lineage>
</organism>
<dbReference type="Pfam" id="PF01487">
    <property type="entry name" value="DHquinase_I"/>
    <property type="match status" value="1"/>
</dbReference>
<protein>
    <recommendedName>
        <fullName evidence="3">3-dehydroquinate dehydratase</fullName>
    </recommendedName>
</protein>
<dbReference type="Proteomes" id="UP000714275">
    <property type="component" value="Unassembled WGS sequence"/>
</dbReference>
<dbReference type="Gene3D" id="3.20.20.70">
    <property type="entry name" value="Aldolase class I"/>
    <property type="match status" value="1"/>
</dbReference>
<dbReference type="OrthoDB" id="197068at2759"/>
<comment type="caution">
    <text evidence="1">The sequence shown here is derived from an EMBL/GenBank/DDBJ whole genome shotgun (WGS) entry which is preliminary data.</text>
</comment>
<dbReference type="GO" id="GO:0003855">
    <property type="term" value="F:3-dehydroquinate dehydratase activity"/>
    <property type="evidence" value="ECO:0007669"/>
    <property type="project" value="InterPro"/>
</dbReference>
<dbReference type="AlphaFoldDB" id="A0A9P7A2S7"/>
<evidence type="ECO:0000313" key="1">
    <source>
        <dbReference type="EMBL" id="KAG1781358.1"/>
    </source>
</evidence>
<sequence>ELLGLALRLGVEYIDVEISASERLITELAARRGFSQIIASWHDWSGKMKWNEDVVSRKTRSGRRFILSLRRIASEWSWKVFQVLCNNR</sequence>
<keyword evidence="2" id="KW-1185">Reference proteome</keyword>
<evidence type="ECO:0008006" key="3">
    <source>
        <dbReference type="Google" id="ProtNLM"/>
    </source>
</evidence>